<evidence type="ECO:0000259" key="4">
    <source>
        <dbReference type="PROSITE" id="PS50013"/>
    </source>
</evidence>
<dbReference type="Proteomes" id="UP000008063">
    <property type="component" value="Unassembled WGS sequence"/>
</dbReference>
<evidence type="ECO:0000256" key="3">
    <source>
        <dbReference type="SAM" id="MobiDB-lite"/>
    </source>
</evidence>
<feature type="region of interest" description="Disordered" evidence="3">
    <location>
        <begin position="1"/>
        <end position="23"/>
    </location>
</feature>
<name>F8PH96_SERL3</name>
<evidence type="ECO:0000313" key="5">
    <source>
        <dbReference type="EMBL" id="EGO04480.1"/>
    </source>
</evidence>
<evidence type="ECO:0000256" key="1">
    <source>
        <dbReference type="ARBA" id="ARBA00004123"/>
    </source>
</evidence>
<dbReference type="SUPFAM" id="SSF54160">
    <property type="entry name" value="Chromo domain-like"/>
    <property type="match status" value="1"/>
</dbReference>
<keyword evidence="2" id="KW-0539">Nucleus</keyword>
<dbReference type="GO" id="GO:0005634">
    <property type="term" value="C:nucleus"/>
    <property type="evidence" value="ECO:0007669"/>
    <property type="project" value="UniProtKB-SubCell"/>
</dbReference>
<keyword evidence="6" id="KW-1185">Reference proteome</keyword>
<dbReference type="InterPro" id="IPR023780">
    <property type="entry name" value="Chromo_domain"/>
</dbReference>
<dbReference type="InterPro" id="IPR016197">
    <property type="entry name" value="Chromo-like_dom_sf"/>
</dbReference>
<feature type="domain" description="Chromo" evidence="4">
    <location>
        <begin position="36"/>
        <end position="68"/>
    </location>
</feature>
<sequence length="68" mass="7810">PTVNISHVKPYKGPLLGQHVDRPGPVVATQESEEEFKVKRVVDARLKHGKLEFLVLWKGYGDKDRTWE</sequence>
<dbReference type="CDD" id="cd00024">
    <property type="entry name" value="CD_CSD"/>
    <property type="match status" value="1"/>
</dbReference>
<dbReference type="InterPro" id="IPR051219">
    <property type="entry name" value="Heterochromatin_chromo-domain"/>
</dbReference>
<feature type="non-terminal residue" evidence="5">
    <location>
        <position position="68"/>
    </location>
</feature>
<dbReference type="Gene3D" id="2.40.50.40">
    <property type="match status" value="1"/>
</dbReference>
<dbReference type="PANTHER" id="PTHR22812">
    <property type="entry name" value="CHROMOBOX PROTEIN"/>
    <property type="match status" value="1"/>
</dbReference>
<evidence type="ECO:0000256" key="2">
    <source>
        <dbReference type="ARBA" id="ARBA00023242"/>
    </source>
</evidence>
<dbReference type="InParanoid" id="F8PH96"/>
<dbReference type="OrthoDB" id="2690120at2759"/>
<dbReference type="PROSITE" id="PS50013">
    <property type="entry name" value="CHROMO_2"/>
    <property type="match status" value="1"/>
</dbReference>
<dbReference type="Pfam" id="PF00385">
    <property type="entry name" value="Chromo"/>
    <property type="match status" value="1"/>
</dbReference>
<dbReference type="HOGENOM" id="CLU_197186_0_0_1"/>
<proteinExistence type="predicted"/>
<accession>F8PH96</accession>
<dbReference type="InterPro" id="IPR000953">
    <property type="entry name" value="Chromo/chromo_shadow_dom"/>
</dbReference>
<gene>
    <name evidence="5" type="ORF">SERLA73DRAFT_42733</name>
</gene>
<evidence type="ECO:0000313" key="6">
    <source>
        <dbReference type="Proteomes" id="UP000008063"/>
    </source>
</evidence>
<organism evidence="6">
    <name type="scientific">Serpula lacrymans var. lacrymans (strain S7.3)</name>
    <name type="common">Dry rot fungus</name>
    <dbReference type="NCBI Taxonomy" id="936435"/>
    <lineage>
        <taxon>Eukaryota</taxon>
        <taxon>Fungi</taxon>
        <taxon>Dikarya</taxon>
        <taxon>Basidiomycota</taxon>
        <taxon>Agaricomycotina</taxon>
        <taxon>Agaricomycetes</taxon>
        <taxon>Agaricomycetidae</taxon>
        <taxon>Boletales</taxon>
        <taxon>Coniophorineae</taxon>
        <taxon>Serpulaceae</taxon>
        <taxon>Serpula</taxon>
    </lineage>
</organism>
<protein>
    <recommendedName>
        <fullName evidence="4">Chromo domain-containing protein</fullName>
    </recommendedName>
</protein>
<reference evidence="6" key="1">
    <citation type="journal article" date="2011" name="Science">
        <title>The plant cell wall-decomposing machinery underlies the functional diversity of forest fungi.</title>
        <authorList>
            <person name="Eastwood D.C."/>
            <person name="Floudas D."/>
            <person name="Binder M."/>
            <person name="Majcherczyk A."/>
            <person name="Schneider P."/>
            <person name="Aerts A."/>
            <person name="Asiegbu F.O."/>
            <person name="Baker S.E."/>
            <person name="Barry K."/>
            <person name="Bendiksby M."/>
            <person name="Blumentritt M."/>
            <person name="Coutinho P.M."/>
            <person name="Cullen D."/>
            <person name="de Vries R.P."/>
            <person name="Gathman A."/>
            <person name="Goodell B."/>
            <person name="Henrissat B."/>
            <person name="Ihrmark K."/>
            <person name="Kauserud H."/>
            <person name="Kohler A."/>
            <person name="LaButti K."/>
            <person name="Lapidus A."/>
            <person name="Lavin J.L."/>
            <person name="Lee Y.-H."/>
            <person name="Lindquist E."/>
            <person name="Lilly W."/>
            <person name="Lucas S."/>
            <person name="Morin E."/>
            <person name="Murat C."/>
            <person name="Oguiza J.A."/>
            <person name="Park J."/>
            <person name="Pisabarro A.G."/>
            <person name="Riley R."/>
            <person name="Rosling A."/>
            <person name="Salamov A."/>
            <person name="Schmidt O."/>
            <person name="Schmutz J."/>
            <person name="Skrede I."/>
            <person name="Stenlid J."/>
            <person name="Wiebenga A."/>
            <person name="Xie X."/>
            <person name="Kuees U."/>
            <person name="Hibbett D.S."/>
            <person name="Hoffmeister D."/>
            <person name="Hoegberg N."/>
            <person name="Martin F."/>
            <person name="Grigoriev I.V."/>
            <person name="Watkinson S.C."/>
        </authorList>
    </citation>
    <scope>NUCLEOTIDE SEQUENCE [LARGE SCALE GENOMIC DNA]</scope>
    <source>
        <strain evidence="6">strain S7.3</strain>
    </source>
</reference>
<feature type="non-terminal residue" evidence="5">
    <location>
        <position position="1"/>
    </location>
</feature>
<dbReference type="EMBL" id="GL945474">
    <property type="protein sequence ID" value="EGO04480.1"/>
    <property type="molecule type" value="Genomic_DNA"/>
</dbReference>
<comment type="subcellular location">
    <subcellularLocation>
        <location evidence="1">Nucleus</location>
    </subcellularLocation>
</comment>
<dbReference type="STRING" id="936435.F8PH96"/>
<dbReference type="GO" id="GO:0006338">
    <property type="term" value="P:chromatin remodeling"/>
    <property type="evidence" value="ECO:0007669"/>
    <property type="project" value="UniProtKB-ARBA"/>
</dbReference>
<dbReference type="AlphaFoldDB" id="F8PH96"/>